<proteinExistence type="predicted"/>
<keyword evidence="1" id="KW-0472">Membrane</keyword>
<dbReference type="EMBL" id="GGEC01000322">
    <property type="protein sequence ID" value="MBW80805.1"/>
    <property type="molecule type" value="Transcribed_RNA"/>
</dbReference>
<accession>A0A2P2IHV8</accession>
<feature type="transmembrane region" description="Helical" evidence="1">
    <location>
        <begin position="21"/>
        <end position="38"/>
    </location>
</feature>
<protein>
    <submittedName>
        <fullName evidence="2">Uncharacterized protein</fullName>
    </submittedName>
</protein>
<keyword evidence="1" id="KW-1133">Transmembrane helix</keyword>
<reference evidence="2" key="1">
    <citation type="submission" date="2018-02" db="EMBL/GenBank/DDBJ databases">
        <title>Rhizophora mucronata_Transcriptome.</title>
        <authorList>
            <person name="Meera S.P."/>
            <person name="Sreeshan A."/>
            <person name="Augustine A."/>
        </authorList>
    </citation>
    <scope>NUCLEOTIDE SEQUENCE</scope>
    <source>
        <tissue evidence="2">Leaf</tissue>
    </source>
</reference>
<organism evidence="2">
    <name type="scientific">Rhizophora mucronata</name>
    <name type="common">Asiatic mangrove</name>
    <dbReference type="NCBI Taxonomy" id="61149"/>
    <lineage>
        <taxon>Eukaryota</taxon>
        <taxon>Viridiplantae</taxon>
        <taxon>Streptophyta</taxon>
        <taxon>Embryophyta</taxon>
        <taxon>Tracheophyta</taxon>
        <taxon>Spermatophyta</taxon>
        <taxon>Magnoliopsida</taxon>
        <taxon>eudicotyledons</taxon>
        <taxon>Gunneridae</taxon>
        <taxon>Pentapetalae</taxon>
        <taxon>rosids</taxon>
        <taxon>fabids</taxon>
        <taxon>Malpighiales</taxon>
        <taxon>Rhizophoraceae</taxon>
        <taxon>Rhizophora</taxon>
    </lineage>
</organism>
<keyword evidence="1" id="KW-0812">Transmembrane</keyword>
<dbReference type="AlphaFoldDB" id="A0A2P2IHV8"/>
<name>A0A2P2IHV8_RHIMU</name>
<evidence type="ECO:0000256" key="1">
    <source>
        <dbReference type="SAM" id="Phobius"/>
    </source>
</evidence>
<evidence type="ECO:0000313" key="2">
    <source>
        <dbReference type="EMBL" id="MBW80805.1"/>
    </source>
</evidence>
<sequence>MFMYCNLRRRKKMKKCALLRINILHVLALLSTIGPILPK</sequence>